<dbReference type="PRINTS" id="PR00420">
    <property type="entry name" value="RNGMNOXGNASE"/>
</dbReference>
<protein>
    <recommendedName>
        <fullName evidence="5">FAD-binding domain-containing protein</fullName>
    </recommendedName>
</protein>
<keyword evidence="1" id="KW-0285">Flavoprotein</keyword>
<dbReference type="HOGENOM" id="CLU_459250_0_0_1"/>
<dbReference type="KEGG" id="bcom:BAUCODRAFT_27656"/>
<keyword evidence="3" id="KW-0560">Oxidoreductase</keyword>
<dbReference type="Pfam" id="PF01494">
    <property type="entry name" value="FAD_binding_3"/>
    <property type="match status" value="1"/>
</dbReference>
<dbReference type="Pfam" id="PF19117">
    <property type="entry name" value="Mim2"/>
    <property type="match status" value="1"/>
</dbReference>
<dbReference type="GeneID" id="19110608"/>
<evidence type="ECO:0000256" key="2">
    <source>
        <dbReference type="ARBA" id="ARBA00022827"/>
    </source>
</evidence>
<dbReference type="SUPFAM" id="SSF51905">
    <property type="entry name" value="FAD/NAD(P)-binding domain"/>
    <property type="match status" value="1"/>
</dbReference>
<feature type="region of interest" description="Disordered" evidence="4">
    <location>
        <begin position="502"/>
        <end position="529"/>
    </location>
</feature>
<dbReference type="EMBL" id="KB445562">
    <property type="protein sequence ID" value="EMC92358.1"/>
    <property type="molecule type" value="Genomic_DNA"/>
</dbReference>
<dbReference type="GO" id="GO:0044550">
    <property type="term" value="P:secondary metabolite biosynthetic process"/>
    <property type="evidence" value="ECO:0007669"/>
    <property type="project" value="TreeGrafter"/>
</dbReference>
<dbReference type="GO" id="GO:0071949">
    <property type="term" value="F:FAD binding"/>
    <property type="evidence" value="ECO:0007669"/>
    <property type="project" value="InterPro"/>
</dbReference>
<dbReference type="GO" id="GO:0070096">
    <property type="term" value="P:mitochondrial outer membrane translocase complex assembly"/>
    <property type="evidence" value="ECO:0007669"/>
    <property type="project" value="InterPro"/>
</dbReference>
<name>M2MLU1_BAUPA</name>
<evidence type="ECO:0000259" key="5">
    <source>
        <dbReference type="Pfam" id="PF01494"/>
    </source>
</evidence>
<keyword evidence="2" id="KW-0274">FAD</keyword>
<dbReference type="Proteomes" id="UP000011761">
    <property type="component" value="Unassembled WGS sequence"/>
</dbReference>
<dbReference type="GO" id="GO:0005739">
    <property type="term" value="C:mitochondrion"/>
    <property type="evidence" value="ECO:0007669"/>
    <property type="project" value="GOC"/>
</dbReference>
<evidence type="ECO:0000313" key="6">
    <source>
        <dbReference type="EMBL" id="EMC92358.1"/>
    </source>
</evidence>
<evidence type="ECO:0000313" key="7">
    <source>
        <dbReference type="Proteomes" id="UP000011761"/>
    </source>
</evidence>
<reference evidence="6 7" key="1">
    <citation type="journal article" date="2012" name="PLoS Pathog.">
        <title>Diverse lifestyles and strategies of plant pathogenesis encoded in the genomes of eighteen Dothideomycetes fungi.</title>
        <authorList>
            <person name="Ohm R.A."/>
            <person name="Feau N."/>
            <person name="Henrissat B."/>
            <person name="Schoch C.L."/>
            <person name="Horwitz B.A."/>
            <person name="Barry K.W."/>
            <person name="Condon B.J."/>
            <person name="Copeland A.C."/>
            <person name="Dhillon B."/>
            <person name="Glaser F."/>
            <person name="Hesse C.N."/>
            <person name="Kosti I."/>
            <person name="LaButti K."/>
            <person name="Lindquist E.A."/>
            <person name="Lucas S."/>
            <person name="Salamov A.A."/>
            <person name="Bradshaw R.E."/>
            <person name="Ciuffetti L."/>
            <person name="Hamelin R.C."/>
            <person name="Kema G.H.J."/>
            <person name="Lawrence C."/>
            <person name="Scott J.A."/>
            <person name="Spatafora J.W."/>
            <person name="Turgeon B.G."/>
            <person name="de Wit P.J.G.M."/>
            <person name="Zhong S."/>
            <person name="Goodwin S.B."/>
            <person name="Grigoriev I.V."/>
        </authorList>
    </citation>
    <scope>NUCLEOTIDE SEQUENCE [LARGE SCALE GENOMIC DNA]</scope>
    <source>
        <strain evidence="6 7">UAMH 10762</strain>
    </source>
</reference>
<dbReference type="InterPro" id="IPR037652">
    <property type="entry name" value="Mim2"/>
</dbReference>
<dbReference type="OMA" id="TLANERW"/>
<dbReference type="GO" id="GO:0016491">
    <property type="term" value="F:oxidoreductase activity"/>
    <property type="evidence" value="ECO:0007669"/>
    <property type="project" value="UniProtKB-KW"/>
</dbReference>
<dbReference type="Gene3D" id="3.50.50.60">
    <property type="entry name" value="FAD/NAD(P)-binding domain"/>
    <property type="match status" value="1"/>
</dbReference>
<evidence type="ECO:0000256" key="4">
    <source>
        <dbReference type="SAM" id="MobiDB-lite"/>
    </source>
</evidence>
<dbReference type="InterPro" id="IPR002938">
    <property type="entry name" value="FAD-bd"/>
</dbReference>
<evidence type="ECO:0000256" key="3">
    <source>
        <dbReference type="ARBA" id="ARBA00023002"/>
    </source>
</evidence>
<dbReference type="PANTHER" id="PTHR46720:SF3">
    <property type="entry name" value="FAD-BINDING DOMAIN-CONTAINING PROTEIN-RELATED"/>
    <property type="match status" value="1"/>
</dbReference>
<evidence type="ECO:0000256" key="1">
    <source>
        <dbReference type="ARBA" id="ARBA00022630"/>
    </source>
</evidence>
<dbReference type="OrthoDB" id="417877at2759"/>
<dbReference type="InterPro" id="IPR036188">
    <property type="entry name" value="FAD/NAD-bd_sf"/>
</dbReference>
<feature type="domain" description="FAD-binding" evidence="5">
    <location>
        <begin position="7"/>
        <end position="352"/>
    </location>
</feature>
<dbReference type="PANTHER" id="PTHR46720">
    <property type="entry name" value="HYDROXYLASE, PUTATIVE (AFU_ORTHOLOGUE AFUA_3G01460)-RELATED"/>
    <property type="match status" value="1"/>
</dbReference>
<sequence>MASQSFSVAIIGGGLCGLALAVALRHRGVSSTVYESRGSFTELGAGINIGPNSYRAFQLIDSALAESFLEHAVRNPPGKEQVWFQVRTGAATGPPLELPEAHLISEFLAPPTGNMTIGRNGLLQLLAEKAGLTEGEGTKNAAFNKKLTGLHQTESEVTMSFEDGTKASASAVIACDGIHSNVRKAMVGTGPASIPQFSEVGAYRALLSKADLAREIGEEMAMTSQVFTGPQGYVIMYPIDSTTVNVGFWTWRRGKWPHREWMITSQKTDLEKDFGAFGETVHKIMKLAGNPSFYATHYHVQQPEHCFNGRVCLIGDAAHAMPPHAGAGASQAMEDSYVLAEVLHCISKTASASTPTQEQVAAAFRGYEAVRSPRYKRVTQVSVEGMNAWTHLFDGPVSQDRLEQWTMVNQERFQWIWYYDVADGGKEGCRLVQEALKRKVSQVALARREQPSIHQLTCTYFTLILQQSLAKTCTSSFPPALTIAMSAPSISTSSYAHIPHPSTAEEVDSLPSSSAGTSDDEDESDAEREWRESLQQLELLLTMVLVPYMGKYFGRKCAYWGWAKYMEWQYPVSIEVTSPTAFKAAGAVQAAASI</sequence>
<accession>M2MLU1</accession>
<keyword evidence="7" id="KW-1185">Reference proteome</keyword>
<dbReference type="AlphaFoldDB" id="M2MLU1"/>
<gene>
    <name evidence="6" type="ORF">BAUCODRAFT_27656</name>
</gene>
<dbReference type="InterPro" id="IPR051104">
    <property type="entry name" value="FAD_monoxygenase"/>
</dbReference>
<organism evidence="6 7">
    <name type="scientific">Baudoinia panamericana (strain UAMH 10762)</name>
    <name type="common">Angels' share fungus</name>
    <name type="synonym">Baudoinia compniacensis (strain UAMH 10762)</name>
    <dbReference type="NCBI Taxonomy" id="717646"/>
    <lineage>
        <taxon>Eukaryota</taxon>
        <taxon>Fungi</taxon>
        <taxon>Dikarya</taxon>
        <taxon>Ascomycota</taxon>
        <taxon>Pezizomycotina</taxon>
        <taxon>Dothideomycetes</taxon>
        <taxon>Dothideomycetidae</taxon>
        <taxon>Mycosphaerellales</taxon>
        <taxon>Teratosphaeriaceae</taxon>
        <taxon>Baudoinia</taxon>
    </lineage>
</organism>
<proteinExistence type="predicted"/>
<dbReference type="GO" id="GO:0045040">
    <property type="term" value="P:protein insertion into mitochondrial outer membrane"/>
    <property type="evidence" value="ECO:0007669"/>
    <property type="project" value="InterPro"/>
</dbReference>
<dbReference type="eggNOG" id="KOG2614">
    <property type="taxonomic scope" value="Eukaryota"/>
</dbReference>
<dbReference type="RefSeq" id="XP_007680306.1">
    <property type="nucleotide sequence ID" value="XM_007682116.1"/>
</dbReference>